<dbReference type="GO" id="GO:0005524">
    <property type="term" value="F:ATP binding"/>
    <property type="evidence" value="ECO:0007669"/>
    <property type="project" value="UniProtKB-UniRule"/>
</dbReference>
<dbReference type="Gene3D" id="3.30.470.20">
    <property type="entry name" value="ATP-grasp fold, B domain"/>
    <property type="match status" value="1"/>
</dbReference>
<keyword evidence="4 6" id="KW-0547">Nucleotide-binding</keyword>
<sequence length="699" mass="74868">MPERMLTEPEGYRLLDSCGIPVPPHRLVASAADARAAAGEMGYPVVMKVVSPEIVHKSDVGGVIPGVEGPGEAEEAFRTIMRNSAARAPRAAVTGVIVEKQMPAGLEVLIGGKTDPSFGRVITFGLGGKLVELLEDVSIRVLPITDDEIREMIREIEGYRLISGYRGEPPKDEEALVRVIAAMARTFAENPGIREFDLNPVIVYEKGASVVDARIIVGDAAGVGTARESVGAPPDLFFPKSIAVIGASASPNKVGYSVLRNLLSFPGSLYPVNPVRSEIFGRKVYPSVTEIPGPVDWAVIAVPARFVPGVMEECGEKGVRLAIIVTAGFRETGGAGAELEERVAAIARRYGTRIIGPNCLGVMMPHMGINATFDPVSPKPGDVAFISQSGAVITTVVDWSLPEEFGFSSVISVGNQADLGFEHYLRFAEQDRMTRSITLYIEEIQDGRGFMQMAREVVGRKPVVAVKSGSSRKGRAAASSHTGSLAGSYDVYVAAFRQAGMIPVRSLRDAFNLAELLAFGGYPQGGRAIAVTSAGGFAVLASDYAETHGVEMVDLPDDVLRELDAFLPPFWNHANPLDILGDADAARFAALFDVLIRHQDFWDIAFVIAVPTTLIDPAHVANEIVRFSRNTGKMVVGCMLGGDSIRSGLRVLRTCRVPNFEELEDAFKAVGSILAIRTARAAGERPVPVRDDRCSGARE</sequence>
<dbReference type="InterPro" id="IPR011761">
    <property type="entry name" value="ATP-grasp"/>
</dbReference>
<proteinExistence type="predicted"/>
<dbReference type="SUPFAM" id="SSF51735">
    <property type="entry name" value="NAD(P)-binding Rossmann-fold domains"/>
    <property type="match status" value="1"/>
</dbReference>
<accession>A0ABD8A9U6</accession>
<dbReference type="EC" id="6.2.1.13" evidence="2"/>
<dbReference type="GO" id="GO:0043758">
    <property type="term" value="F:acetate-CoA ligase (ADP-forming) activity"/>
    <property type="evidence" value="ECO:0007669"/>
    <property type="project" value="UniProtKB-EC"/>
</dbReference>
<name>A0ABD8A9U6_9EURY</name>
<keyword evidence="3 8" id="KW-0436">Ligase</keyword>
<dbReference type="Pfam" id="PF13607">
    <property type="entry name" value="Succ_CoA_lig"/>
    <property type="match status" value="1"/>
</dbReference>
<evidence type="ECO:0000256" key="2">
    <source>
        <dbReference type="ARBA" id="ARBA00012957"/>
    </source>
</evidence>
<dbReference type="Pfam" id="PF19045">
    <property type="entry name" value="Ligase_CoA_2"/>
    <property type="match status" value="1"/>
</dbReference>
<protein>
    <recommendedName>
        <fullName evidence="2">acetate--CoA ligase (ADP-forming)</fullName>
        <ecNumber evidence="2">6.2.1.13</ecNumber>
    </recommendedName>
</protein>
<evidence type="ECO:0000313" key="9">
    <source>
        <dbReference type="Proteomes" id="UP001626603"/>
    </source>
</evidence>
<dbReference type="Proteomes" id="UP001626603">
    <property type="component" value="Chromosome"/>
</dbReference>
<feature type="domain" description="ATP-grasp" evidence="7">
    <location>
        <begin position="12"/>
        <end position="48"/>
    </location>
</feature>
<gene>
    <name evidence="8" type="ORF">R6Y95_02890</name>
</gene>
<evidence type="ECO:0000256" key="4">
    <source>
        <dbReference type="ARBA" id="ARBA00022741"/>
    </source>
</evidence>
<evidence type="ECO:0000256" key="1">
    <source>
        <dbReference type="ARBA" id="ARBA00001619"/>
    </source>
</evidence>
<dbReference type="InterPro" id="IPR013815">
    <property type="entry name" value="ATP_grasp_subdomain_1"/>
</dbReference>
<dbReference type="SMART" id="SM00881">
    <property type="entry name" value="CoA_binding"/>
    <property type="match status" value="1"/>
</dbReference>
<keyword evidence="5 6" id="KW-0067">ATP-binding</keyword>
<dbReference type="PANTHER" id="PTHR43334:SF1">
    <property type="entry name" value="3-HYDROXYPROPIONATE--COA LIGASE [ADP-FORMING]"/>
    <property type="match status" value="1"/>
</dbReference>
<dbReference type="InterPro" id="IPR043938">
    <property type="entry name" value="Ligase_CoA_dom"/>
</dbReference>
<dbReference type="Gene3D" id="3.40.50.720">
    <property type="entry name" value="NAD(P)-binding Rossmann-like Domain"/>
    <property type="match status" value="1"/>
</dbReference>
<evidence type="ECO:0000313" key="8">
    <source>
        <dbReference type="EMBL" id="WOX56292.1"/>
    </source>
</evidence>
<dbReference type="InterPro" id="IPR036291">
    <property type="entry name" value="NAD(P)-bd_dom_sf"/>
</dbReference>
<evidence type="ECO:0000259" key="7">
    <source>
        <dbReference type="PROSITE" id="PS50975"/>
    </source>
</evidence>
<dbReference type="Pfam" id="PF13380">
    <property type="entry name" value="CoA_binding_2"/>
    <property type="match status" value="1"/>
</dbReference>
<dbReference type="Gene3D" id="3.40.50.261">
    <property type="entry name" value="Succinyl-CoA synthetase domains"/>
    <property type="match status" value="2"/>
</dbReference>
<dbReference type="InterPro" id="IPR003781">
    <property type="entry name" value="CoA-bd"/>
</dbReference>
<dbReference type="InterPro" id="IPR016102">
    <property type="entry name" value="Succinyl-CoA_synth-like"/>
</dbReference>
<keyword evidence="9" id="KW-1185">Reference proteome</keyword>
<dbReference type="InterPro" id="IPR051538">
    <property type="entry name" value="Acyl-CoA_Synth/Transferase"/>
</dbReference>
<evidence type="ECO:0000256" key="3">
    <source>
        <dbReference type="ARBA" id="ARBA00022598"/>
    </source>
</evidence>
<organism evidence="8 9">
    <name type="scientific">Methanoculleus palmolei</name>
    <dbReference type="NCBI Taxonomy" id="72612"/>
    <lineage>
        <taxon>Archaea</taxon>
        <taxon>Methanobacteriati</taxon>
        <taxon>Methanobacteriota</taxon>
        <taxon>Stenosarchaea group</taxon>
        <taxon>Methanomicrobia</taxon>
        <taxon>Methanomicrobiales</taxon>
        <taxon>Methanomicrobiaceae</taxon>
        <taxon>Methanoculleus</taxon>
    </lineage>
</organism>
<dbReference type="Pfam" id="PF13549">
    <property type="entry name" value="ATP-grasp_5"/>
    <property type="match status" value="1"/>
</dbReference>
<dbReference type="SUPFAM" id="SSF52210">
    <property type="entry name" value="Succinyl-CoA synthetase domains"/>
    <property type="match status" value="2"/>
</dbReference>
<dbReference type="SUPFAM" id="SSF56059">
    <property type="entry name" value="Glutathione synthetase ATP-binding domain-like"/>
    <property type="match status" value="1"/>
</dbReference>
<dbReference type="EMBL" id="CP137641">
    <property type="protein sequence ID" value="WOX56292.1"/>
    <property type="molecule type" value="Genomic_DNA"/>
</dbReference>
<comment type="catalytic activity">
    <reaction evidence="1">
        <text>acetate + ATP + CoA = acetyl-CoA + ADP + phosphate</text>
        <dbReference type="Rhea" id="RHEA:15081"/>
        <dbReference type="ChEBI" id="CHEBI:30089"/>
        <dbReference type="ChEBI" id="CHEBI:30616"/>
        <dbReference type="ChEBI" id="CHEBI:43474"/>
        <dbReference type="ChEBI" id="CHEBI:57287"/>
        <dbReference type="ChEBI" id="CHEBI:57288"/>
        <dbReference type="ChEBI" id="CHEBI:456216"/>
        <dbReference type="EC" id="6.2.1.13"/>
    </reaction>
</comment>
<dbReference type="PANTHER" id="PTHR43334">
    <property type="entry name" value="ACETATE--COA LIGASE [ADP-FORMING]"/>
    <property type="match status" value="1"/>
</dbReference>
<evidence type="ECO:0000256" key="5">
    <source>
        <dbReference type="ARBA" id="ARBA00022840"/>
    </source>
</evidence>
<dbReference type="PROSITE" id="PS50975">
    <property type="entry name" value="ATP_GRASP"/>
    <property type="match status" value="1"/>
</dbReference>
<reference evidence="8 9" key="1">
    <citation type="submission" date="2023-10" db="EMBL/GenBank/DDBJ databases">
        <title>The complete genome sequence of Methanoculleus palmolei DSM 4273.</title>
        <authorList>
            <person name="Lai S.-J."/>
            <person name="You Y.-T."/>
            <person name="Chen S.-C."/>
        </authorList>
    </citation>
    <scope>NUCLEOTIDE SEQUENCE [LARGE SCALE GENOMIC DNA]</scope>
    <source>
        <strain evidence="8 9">DSM 4273</strain>
    </source>
</reference>
<dbReference type="AlphaFoldDB" id="A0ABD8A9U6"/>
<dbReference type="FunFam" id="3.30.1490.20:FF:000020">
    <property type="entry name" value="Protein lysine acetyltransferase"/>
    <property type="match status" value="1"/>
</dbReference>
<dbReference type="Gene3D" id="3.30.1490.20">
    <property type="entry name" value="ATP-grasp fold, A domain"/>
    <property type="match status" value="1"/>
</dbReference>
<evidence type="ECO:0000256" key="6">
    <source>
        <dbReference type="PROSITE-ProRule" id="PRU00409"/>
    </source>
</evidence>
<dbReference type="InterPro" id="IPR032875">
    <property type="entry name" value="Succ_CoA_lig_flav_dom"/>
</dbReference>